<feature type="transmembrane region" description="Helical" evidence="1">
    <location>
        <begin position="87"/>
        <end position="105"/>
    </location>
</feature>
<keyword evidence="1" id="KW-0472">Membrane</keyword>
<dbReference type="PANTHER" id="PTHR14136:SF17">
    <property type="entry name" value="BTB_POZ DOMAIN-CONTAINING PROTEIN KCTD9"/>
    <property type="match status" value="1"/>
</dbReference>
<evidence type="ECO:0008006" key="3">
    <source>
        <dbReference type="Google" id="ProtNLM"/>
    </source>
</evidence>
<evidence type="ECO:0000313" key="2">
    <source>
        <dbReference type="EMBL" id="CAA9481983.1"/>
    </source>
</evidence>
<keyword evidence="1" id="KW-0812">Transmembrane</keyword>
<dbReference type="InterPro" id="IPR001646">
    <property type="entry name" value="5peptide_repeat"/>
</dbReference>
<dbReference type="SUPFAM" id="SSF141571">
    <property type="entry name" value="Pentapeptide repeat-like"/>
    <property type="match status" value="1"/>
</dbReference>
<dbReference type="InterPro" id="IPR051082">
    <property type="entry name" value="Pentapeptide-BTB/POZ_domain"/>
</dbReference>
<name>A0A6J4RUL4_9ACTN</name>
<feature type="transmembrane region" description="Helical" evidence="1">
    <location>
        <begin position="40"/>
        <end position="61"/>
    </location>
</feature>
<protein>
    <recommendedName>
        <fullName evidence="3">Pentapeptide repeat family protein</fullName>
    </recommendedName>
</protein>
<feature type="transmembrane region" description="Helical" evidence="1">
    <location>
        <begin position="12"/>
        <end position="34"/>
    </location>
</feature>
<dbReference type="AlphaFoldDB" id="A0A6J4RUL4"/>
<dbReference type="Pfam" id="PF00805">
    <property type="entry name" value="Pentapeptide"/>
    <property type="match status" value="2"/>
</dbReference>
<dbReference type="EMBL" id="CADCVH010000129">
    <property type="protein sequence ID" value="CAA9481983.1"/>
    <property type="molecule type" value="Genomic_DNA"/>
</dbReference>
<sequence>MLNRLDTAILRKLGVILGLAVGLAALVFALSLFLGTSQKWPILVGIGVIIALLILVFVPVWQVRNLVAEKPEDAQRKVELENETRRTIAQILGGVVILAGLYFTAQQVFLAREGQITERLTRATEQLGSDQPEIRIGGIYAFRRIAENSEDDFYPIVQILSTFIRENAPRDKTAEEYPSKSLYQDPNGIVVANVPADIDAALASLISLSQERDNGIGLDLHGSNLEGGAFGANGNYNPAYLFNTNLQYASLIKIKMPKADFTDSNLRGSNVIDANLSGASFESAQFNSATLQDSNLSGAYLRNTNLYEADLLRIDLSGANFEGAQLKRALLCGVDLRGAENLTQGQLDATEDGAQVMLPEGLVPPSQWEETDSMQGYRGYCHSG</sequence>
<accession>A0A6J4RUL4</accession>
<dbReference type="Gene3D" id="2.160.20.80">
    <property type="entry name" value="E3 ubiquitin-protein ligase SopA"/>
    <property type="match status" value="1"/>
</dbReference>
<gene>
    <name evidence="2" type="ORF">AVDCRST_MAG02-4735</name>
</gene>
<reference evidence="2" key="1">
    <citation type="submission" date="2020-02" db="EMBL/GenBank/DDBJ databases">
        <authorList>
            <person name="Meier V. D."/>
        </authorList>
    </citation>
    <scope>NUCLEOTIDE SEQUENCE</scope>
    <source>
        <strain evidence="2">AVDCRST_MAG02</strain>
    </source>
</reference>
<dbReference type="PANTHER" id="PTHR14136">
    <property type="entry name" value="BTB_POZ DOMAIN-CONTAINING PROTEIN KCTD9"/>
    <property type="match status" value="1"/>
</dbReference>
<evidence type="ECO:0000256" key="1">
    <source>
        <dbReference type="SAM" id="Phobius"/>
    </source>
</evidence>
<proteinExistence type="predicted"/>
<organism evidence="2">
    <name type="scientific">uncultured Rubrobacteraceae bacterium</name>
    <dbReference type="NCBI Taxonomy" id="349277"/>
    <lineage>
        <taxon>Bacteria</taxon>
        <taxon>Bacillati</taxon>
        <taxon>Actinomycetota</taxon>
        <taxon>Rubrobacteria</taxon>
        <taxon>Rubrobacterales</taxon>
        <taxon>Rubrobacteraceae</taxon>
        <taxon>environmental samples</taxon>
    </lineage>
</organism>
<keyword evidence="1" id="KW-1133">Transmembrane helix</keyword>